<evidence type="ECO:0000313" key="5">
    <source>
        <dbReference type="Proteomes" id="UP000504844"/>
    </source>
</evidence>
<dbReference type="Proteomes" id="UP000504844">
    <property type="component" value="Chromosome"/>
</dbReference>
<evidence type="ECO:0000313" key="4">
    <source>
        <dbReference type="EMBL" id="QKJ68020.1"/>
    </source>
</evidence>
<feature type="domain" description="Baseplate J-like C-terminal" evidence="3">
    <location>
        <begin position="288"/>
        <end position="367"/>
    </location>
</feature>
<proteinExistence type="predicted"/>
<dbReference type="PANTHER" id="PTHR35862">
    <property type="entry name" value="FELS-2 PROPHAGE PROTEIN"/>
    <property type="match status" value="1"/>
</dbReference>
<dbReference type="Pfam" id="PF04865">
    <property type="entry name" value="Baseplate_J"/>
    <property type="match status" value="1"/>
</dbReference>
<dbReference type="InterPro" id="IPR058530">
    <property type="entry name" value="Baseplate_J-like_C"/>
</dbReference>
<dbReference type="EMBL" id="CP054143">
    <property type="protein sequence ID" value="QKJ68020.1"/>
    <property type="molecule type" value="Genomic_DNA"/>
</dbReference>
<dbReference type="RefSeq" id="WP_173534521.1">
    <property type="nucleotide sequence ID" value="NZ_CP054143.1"/>
</dbReference>
<dbReference type="Pfam" id="PF26079">
    <property type="entry name" value="Baseplate_J_C"/>
    <property type="match status" value="1"/>
</dbReference>
<dbReference type="AlphaFoldDB" id="A0A6M8SXS4"/>
<protein>
    <submittedName>
        <fullName evidence="4">Baseplate J/gp47 family protein</fullName>
    </submittedName>
</protein>
<organism evidence="4 5">
    <name type="scientific">Deefgea piscis</name>
    <dbReference type="NCBI Taxonomy" id="2739061"/>
    <lineage>
        <taxon>Bacteria</taxon>
        <taxon>Pseudomonadati</taxon>
        <taxon>Pseudomonadota</taxon>
        <taxon>Betaproteobacteria</taxon>
        <taxon>Neisseriales</taxon>
        <taxon>Chitinibacteraceae</taxon>
        <taxon>Deefgea</taxon>
    </lineage>
</organism>
<dbReference type="InterPro" id="IPR014507">
    <property type="entry name" value="Baseplate_assembly_J_pred"/>
</dbReference>
<dbReference type="InterPro" id="IPR006949">
    <property type="entry name" value="Barrel_Baseplate_J-like"/>
</dbReference>
<feature type="domain" description="Baseplate protein J-like barrel" evidence="1">
    <location>
        <begin position="109"/>
        <end position="176"/>
    </location>
</feature>
<dbReference type="PIRSF" id="PIRSF020481">
    <property type="entry name" value="BAP"/>
    <property type="match status" value="1"/>
</dbReference>
<dbReference type="InterPro" id="IPR052726">
    <property type="entry name" value="Phage_Baseplate_Hub"/>
</dbReference>
<dbReference type="Pfam" id="PF26078">
    <property type="entry name" value="Baseplate_J_M"/>
    <property type="match status" value="1"/>
</dbReference>
<keyword evidence="5" id="KW-1185">Reference proteome</keyword>
<dbReference type="KEGG" id="dee:HQN60_15550"/>
<dbReference type="InterPro" id="IPR058531">
    <property type="entry name" value="Baseplate_J_M"/>
</dbReference>
<evidence type="ECO:0000259" key="1">
    <source>
        <dbReference type="Pfam" id="PF04865"/>
    </source>
</evidence>
<accession>A0A6M8SXS4</accession>
<evidence type="ECO:0000259" key="2">
    <source>
        <dbReference type="Pfam" id="PF26078"/>
    </source>
</evidence>
<dbReference type="PANTHER" id="PTHR35862:SF1">
    <property type="entry name" value="FELS-2 PROPHAGE PROTEIN"/>
    <property type="match status" value="1"/>
</dbReference>
<gene>
    <name evidence="4" type="ORF">HQN60_15550</name>
</gene>
<sequence>MSNLMVNSPIPQLIDRDPERITLEMIAEFERLTGKKLYPAQPEMLFINFMAYREVLLREAVQDAGLQNLVRFARGQMLDEIAKNYDEVARLPAQPARCDLEFSLITPLAVPLVIPAGTRVGSQNGRVTMATLQNAILPAGSLSIVVASSAIDAGVAGNGYIAGQITELLTGIAGATPAVRNVIETSDGSEAEDDARFRDRLLDAPEAYSVAGPVGAYRFFAKSAHPDIIDVHVATPQPGSIALYPLMRSGLPSQSILDAVLLKCSSEDRRPLCDSVSAIKPTEITFSVGANLTLYSSANVTQTLSAARASLDALLLQMRSQLGSDIVPSQITAALQVPGVKRVELPGLIYKAVAQTQWSRCTAVTINLTGVEDG</sequence>
<evidence type="ECO:0000259" key="3">
    <source>
        <dbReference type="Pfam" id="PF26079"/>
    </source>
</evidence>
<reference evidence="4 5" key="1">
    <citation type="submission" date="2020-05" db="EMBL/GenBank/DDBJ databases">
        <title>Complete genome sequence of Deefgea sp. D17.</title>
        <authorList>
            <person name="Bae J.-W."/>
            <person name="Han J.E."/>
        </authorList>
    </citation>
    <scope>NUCLEOTIDE SEQUENCE [LARGE SCALE GENOMIC DNA]</scope>
    <source>
        <strain evidence="4 5">D17</strain>
    </source>
</reference>
<feature type="domain" description="Baseplate J-like central" evidence="2">
    <location>
        <begin position="210"/>
        <end position="278"/>
    </location>
</feature>
<name>A0A6M8SXS4_9NEIS</name>